<reference evidence="1 2" key="1">
    <citation type="submission" date="2018-10" db="EMBL/GenBank/DDBJ databases">
        <title>GWAS and RNA-Seq identify cryptic mechanisms of antimicrobial resistance in Acinetobacter baumannii.</title>
        <authorList>
            <person name="Sahl J.W."/>
        </authorList>
    </citation>
    <scope>NUCLEOTIDE SEQUENCE [LARGE SCALE GENOMIC DNA]</scope>
    <source>
        <strain evidence="1 2">TG41018</strain>
    </source>
</reference>
<dbReference type="AlphaFoldDB" id="A0A3R9QGN1"/>
<protein>
    <recommendedName>
        <fullName evidence="3">Rho termination factor N-terminal domain-containing protein</fullName>
    </recommendedName>
</protein>
<accession>A0A3R9QGN1</accession>
<evidence type="ECO:0000313" key="2">
    <source>
        <dbReference type="Proteomes" id="UP000276905"/>
    </source>
</evidence>
<dbReference type="RefSeq" id="WP_125699192.1">
    <property type="nucleotide sequence ID" value="NZ_RFES01000007.1"/>
</dbReference>
<gene>
    <name evidence="1" type="ORF">EA756_11740</name>
</gene>
<proteinExistence type="predicted"/>
<name>A0A3R9QGN1_9GAMM</name>
<comment type="caution">
    <text evidence="1">The sequence shown here is derived from an EMBL/GenBank/DDBJ whole genome shotgun (WGS) entry which is preliminary data.</text>
</comment>
<dbReference type="Proteomes" id="UP000276905">
    <property type="component" value="Unassembled WGS sequence"/>
</dbReference>
<evidence type="ECO:0000313" key="1">
    <source>
        <dbReference type="EMBL" id="RSO56359.1"/>
    </source>
</evidence>
<sequence>MTEKTTKQVRATQKGYYNDRLIEEGQVFSVPEDETALWFEDVEPKQSDSTKAYSSMTPEELANVAAEKGISLTGSETKAQIIKLLKAE</sequence>
<organism evidence="1 2">
    <name type="scientific">Acinetobacter lactucae</name>
    <dbReference type="NCBI Taxonomy" id="1785128"/>
    <lineage>
        <taxon>Bacteria</taxon>
        <taxon>Pseudomonadati</taxon>
        <taxon>Pseudomonadota</taxon>
        <taxon>Gammaproteobacteria</taxon>
        <taxon>Moraxellales</taxon>
        <taxon>Moraxellaceae</taxon>
        <taxon>Acinetobacter</taxon>
        <taxon>Acinetobacter calcoaceticus/baumannii complex</taxon>
    </lineage>
</organism>
<evidence type="ECO:0008006" key="3">
    <source>
        <dbReference type="Google" id="ProtNLM"/>
    </source>
</evidence>
<dbReference type="EMBL" id="RFES01000007">
    <property type="protein sequence ID" value="RSO56359.1"/>
    <property type="molecule type" value="Genomic_DNA"/>
</dbReference>